<evidence type="ECO:0000313" key="3">
    <source>
        <dbReference type="Proteomes" id="UP001500416"/>
    </source>
</evidence>
<name>A0ABP3CX82_9PSEU</name>
<gene>
    <name evidence="2" type="ORF">GCM10010492_14530</name>
</gene>
<organism evidence="2 3">
    <name type="scientific">Saccharothrix mutabilis subsp. mutabilis</name>
    <dbReference type="NCBI Taxonomy" id="66855"/>
    <lineage>
        <taxon>Bacteria</taxon>
        <taxon>Bacillati</taxon>
        <taxon>Actinomycetota</taxon>
        <taxon>Actinomycetes</taxon>
        <taxon>Pseudonocardiales</taxon>
        <taxon>Pseudonocardiaceae</taxon>
        <taxon>Saccharothrix</taxon>
    </lineage>
</organism>
<dbReference type="Proteomes" id="UP001500416">
    <property type="component" value="Unassembled WGS sequence"/>
</dbReference>
<reference evidence="3" key="1">
    <citation type="journal article" date="2019" name="Int. J. Syst. Evol. Microbiol.">
        <title>The Global Catalogue of Microorganisms (GCM) 10K type strain sequencing project: providing services to taxonomists for standard genome sequencing and annotation.</title>
        <authorList>
            <consortium name="The Broad Institute Genomics Platform"/>
            <consortium name="The Broad Institute Genome Sequencing Center for Infectious Disease"/>
            <person name="Wu L."/>
            <person name="Ma J."/>
        </authorList>
    </citation>
    <scope>NUCLEOTIDE SEQUENCE [LARGE SCALE GENOMIC DNA]</scope>
    <source>
        <strain evidence="3">JCM 3380</strain>
    </source>
</reference>
<dbReference type="Pfam" id="PF11228">
    <property type="entry name" value="DUF3027"/>
    <property type="match status" value="1"/>
</dbReference>
<evidence type="ECO:0008006" key="4">
    <source>
        <dbReference type="Google" id="ProtNLM"/>
    </source>
</evidence>
<sequence length="271" mass="27773">MGALAEDEASVTHLFEAEHAGYRGWNWAVTVAFAGPGTPVSVSEVVLLPGNDALVAPDWVPWHERVRAGDLGVGDLLPAREDDPRLVPGYVGSDDPAVEEVALEVGLGRVRVLSREGVLDAASRWHGGDFGPRSDMARSAPATCGTCGFYTRIAGSLGAAFGVCANELTPADGHVVHVEYGCGAHSEVEVEGGPAVPVADLVYDDAILDVEVNETVAETAPTEAASTEAEAAEPTAAEAGPAAEAEPAEAAASAEAEPVEAEPAEADESGR</sequence>
<feature type="compositionally biased region" description="Low complexity" evidence="1">
    <location>
        <begin position="219"/>
        <end position="256"/>
    </location>
</feature>
<dbReference type="InterPro" id="IPR021391">
    <property type="entry name" value="DUF3027"/>
</dbReference>
<evidence type="ECO:0000256" key="1">
    <source>
        <dbReference type="SAM" id="MobiDB-lite"/>
    </source>
</evidence>
<protein>
    <recommendedName>
        <fullName evidence="4">DUF3027 domain-containing protein</fullName>
    </recommendedName>
</protein>
<accession>A0ABP3CX82</accession>
<feature type="region of interest" description="Disordered" evidence="1">
    <location>
        <begin position="219"/>
        <end position="271"/>
    </location>
</feature>
<feature type="compositionally biased region" description="Acidic residues" evidence="1">
    <location>
        <begin position="257"/>
        <end position="271"/>
    </location>
</feature>
<dbReference type="EMBL" id="BAAABU010000002">
    <property type="protein sequence ID" value="GAA0217790.1"/>
    <property type="molecule type" value="Genomic_DNA"/>
</dbReference>
<evidence type="ECO:0000313" key="2">
    <source>
        <dbReference type="EMBL" id="GAA0217790.1"/>
    </source>
</evidence>
<comment type="caution">
    <text evidence="2">The sequence shown here is derived from an EMBL/GenBank/DDBJ whole genome shotgun (WGS) entry which is preliminary data.</text>
</comment>
<proteinExistence type="predicted"/>
<keyword evidence="3" id="KW-1185">Reference proteome</keyword>